<protein>
    <recommendedName>
        <fullName evidence="5">Flagellar protein FlgN</fullName>
    </recommendedName>
</protein>
<reference evidence="3 4" key="1">
    <citation type="submission" date="2022-06" db="EMBL/GenBank/DDBJ databases">
        <title>Roseomonas CN29.</title>
        <authorList>
            <person name="Cheng Y."/>
            <person name="He X."/>
        </authorList>
    </citation>
    <scope>NUCLEOTIDE SEQUENCE [LARGE SCALE GENOMIC DNA]</scope>
    <source>
        <strain evidence="3 4">CN29</strain>
    </source>
</reference>
<accession>A0ABT1WZK4</accession>
<gene>
    <name evidence="3" type="ORF">NRP21_04345</name>
</gene>
<evidence type="ECO:0000256" key="1">
    <source>
        <dbReference type="SAM" id="Coils"/>
    </source>
</evidence>
<dbReference type="Proteomes" id="UP001524642">
    <property type="component" value="Unassembled WGS sequence"/>
</dbReference>
<evidence type="ECO:0000313" key="4">
    <source>
        <dbReference type="Proteomes" id="UP001524642"/>
    </source>
</evidence>
<organism evidence="3 4">
    <name type="scientific">Roseomonas populi</name>
    <dbReference type="NCBI Taxonomy" id="3121582"/>
    <lineage>
        <taxon>Bacteria</taxon>
        <taxon>Pseudomonadati</taxon>
        <taxon>Pseudomonadota</taxon>
        <taxon>Alphaproteobacteria</taxon>
        <taxon>Acetobacterales</taxon>
        <taxon>Roseomonadaceae</taxon>
        <taxon>Roseomonas</taxon>
    </lineage>
</organism>
<name>A0ABT1WZK4_9PROT</name>
<dbReference type="RefSeq" id="WP_257714955.1">
    <property type="nucleotide sequence ID" value="NZ_JANJOU010000002.1"/>
</dbReference>
<feature type="region of interest" description="Disordered" evidence="2">
    <location>
        <begin position="125"/>
        <end position="144"/>
    </location>
</feature>
<evidence type="ECO:0008006" key="5">
    <source>
        <dbReference type="Google" id="ProtNLM"/>
    </source>
</evidence>
<keyword evidence="1" id="KW-0175">Coiled coil</keyword>
<proteinExistence type="predicted"/>
<evidence type="ECO:0000256" key="2">
    <source>
        <dbReference type="SAM" id="MobiDB-lite"/>
    </source>
</evidence>
<dbReference type="EMBL" id="JANJOU010000002">
    <property type="protein sequence ID" value="MCR0981278.1"/>
    <property type="molecule type" value="Genomic_DNA"/>
</dbReference>
<feature type="coiled-coil region" evidence="1">
    <location>
        <begin position="78"/>
        <end position="105"/>
    </location>
</feature>
<sequence>MSQTPPAPIGQALLLAGQRLAEALRAENEALSRLDLTRAATLATAKVQASDAFTAAYGAATKTGAGPGSMGGELRAAAETLALRLRDLSDENRRLLERAIGLQSRVIETIAGAAIPASRPATYGGLGQRAMPRQTPSLTLAARA</sequence>
<keyword evidence="4" id="KW-1185">Reference proteome</keyword>
<comment type="caution">
    <text evidence="3">The sequence shown here is derived from an EMBL/GenBank/DDBJ whole genome shotgun (WGS) entry which is preliminary data.</text>
</comment>
<evidence type="ECO:0000313" key="3">
    <source>
        <dbReference type="EMBL" id="MCR0981278.1"/>
    </source>
</evidence>